<evidence type="ECO:0000256" key="1">
    <source>
        <dbReference type="ARBA" id="ARBA00001460"/>
    </source>
</evidence>
<dbReference type="AlphaFoldDB" id="A0A0E3M766"/>
<dbReference type="HAMAP" id="MF_01020">
    <property type="entry name" value="HisE"/>
    <property type="match status" value="1"/>
</dbReference>
<evidence type="ECO:0000256" key="10">
    <source>
        <dbReference type="HAMAP-Rule" id="MF_01020"/>
    </source>
</evidence>
<dbReference type="STRING" id="1548.CSCA_2900"/>
<evidence type="ECO:0000256" key="8">
    <source>
        <dbReference type="ARBA" id="ARBA00022840"/>
    </source>
</evidence>
<dbReference type="GO" id="GO:0005737">
    <property type="term" value="C:cytoplasm"/>
    <property type="evidence" value="ECO:0007669"/>
    <property type="project" value="UniProtKB-SubCell"/>
</dbReference>
<dbReference type="PANTHER" id="PTHR42945">
    <property type="entry name" value="HISTIDINE BIOSYNTHESIS BIFUNCTIONAL PROTEIN"/>
    <property type="match status" value="1"/>
</dbReference>
<evidence type="ECO:0000256" key="4">
    <source>
        <dbReference type="ARBA" id="ARBA00022490"/>
    </source>
</evidence>
<dbReference type="KEGG" id="csq:CSCA_2900"/>
<sequence length="111" mass="13002">MELKNIVQQLYEIVEDRKENPIEGSYTSYLFKEGVDKILKKVGEETAEVIIGAKNNSKDETVYEISDLFYHVVVLMVQQGIKIEDIMTELEKRRQKICNKKPERKEVESIH</sequence>
<dbReference type="Gene3D" id="1.10.287.1080">
    <property type="entry name" value="MazG-like"/>
    <property type="match status" value="1"/>
</dbReference>
<dbReference type="EMBL" id="CP009933">
    <property type="protein sequence ID" value="AKA70025.1"/>
    <property type="molecule type" value="Genomic_DNA"/>
</dbReference>
<dbReference type="GO" id="GO:0004636">
    <property type="term" value="F:phosphoribosyl-ATP diphosphatase activity"/>
    <property type="evidence" value="ECO:0007669"/>
    <property type="project" value="UniProtKB-UniRule"/>
</dbReference>
<keyword evidence="8 10" id="KW-0067">ATP-binding</keyword>
<keyword evidence="6 10" id="KW-0547">Nucleotide-binding</keyword>
<proteinExistence type="inferred from homology"/>
<evidence type="ECO:0000256" key="6">
    <source>
        <dbReference type="ARBA" id="ARBA00022741"/>
    </source>
</evidence>
<dbReference type="GO" id="GO:0005524">
    <property type="term" value="F:ATP binding"/>
    <property type="evidence" value="ECO:0007669"/>
    <property type="project" value="UniProtKB-KW"/>
</dbReference>
<dbReference type="NCBIfam" id="TIGR03188">
    <property type="entry name" value="histidine_hisI"/>
    <property type="match status" value="1"/>
</dbReference>
<dbReference type="GO" id="GO:0000105">
    <property type="term" value="P:L-histidine biosynthetic process"/>
    <property type="evidence" value="ECO:0007669"/>
    <property type="project" value="UniProtKB-UniRule"/>
</dbReference>
<evidence type="ECO:0000256" key="2">
    <source>
        <dbReference type="ARBA" id="ARBA00004496"/>
    </source>
</evidence>
<evidence type="ECO:0000313" key="11">
    <source>
        <dbReference type="EMBL" id="AKA70025.1"/>
    </source>
</evidence>
<dbReference type="HOGENOM" id="CLU_123337_0_0_9"/>
<accession>A0A0E3M766</accession>
<comment type="similarity">
    <text evidence="10">Belongs to the PRA-PH family.</text>
</comment>
<dbReference type="Pfam" id="PF01503">
    <property type="entry name" value="PRA-PH"/>
    <property type="match status" value="1"/>
</dbReference>
<gene>
    <name evidence="10" type="primary">hisE</name>
    <name evidence="11" type="ORF">CSCA_2900</name>
</gene>
<dbReference type="EC" id="3.6.1.31" evidence="10"/>
<comment type="pathway">
    <text evidence="3 10">Amino-acid biosynthesis; L-histidine biosynthesis; L-histidine from 5-phospho-alpha-D-ribose 1-diphosphate: step 2/9.</text>
</comment>
<comment type="subcellular location">
    <subcellularLocation>
        <location evidence="2 10">Cytoplasm</location>
    </subcellularLocation>
</comment>
<keyword evidence="7 10" id="KW-0378">Hydrolase</keyword>
<keyword evidence="4 10" id="KW-0963">Cytoplasm</keyword>
<reference evidence="11 12" key="1">
    <citation type="journal article" date="2015" name="J. Biotechnol.">
        <title>Complete genome sequence of a malodorant-producing acetogen, Clostridium scatologenes ATCC 25775(T).</title>
        <authorList>
            <person name="Zhu Z."/>
            <person name="Guo T."/>
            <person name="Zheng H."/>
            <person name="Song T."/>
            <person name="Ouyang P."/>
            <person name="Xie J."/>
        </authorList>
    </citation>
    <scope>NUCLEOTIDE SEQUENCE [LARGE SCALE GENOMIC DNA]</scope>
    <source>
        <strain evidence="11 12">ATCC 25775</strain>
    </source>
</reference>
<dbReference type="FunFam" id="1.10.287.1080:FF:000002">
    <property type="entry name" value="Histidine biosynthesis bifunctional protein HisIE"/>
    <property type="match status" value="1"/>
</dbReference>
<name>A0A0E3M766_CLOSL</name>
<dbReference type="UniPathway" id="UPA00031">
    <property type="reaction ID" value="UER00007"/>
</dbReference>
<organism evidence="11 12">
    <name type="scientific">Clostridium scatologenes</name>
    <dbReference type="NCBI Taxonomy" id="1548"/>
    <lineage>
        <taxon>Bacteria</taxon>
        <taxon>Bacillati</taxon>
        <taxon>Bacillota</taxon>
        <taxon>Clostridia</taxon>
        <taxon>Eubacteriales</taxon>
        <taxon>Clostridiaceae</taxon>
        <taxon>Clostridium</taxon>
    </lineage>
</organism>
<dbReference type="CDD" id="cd11534">
    <property type="entry name" value="NTP-PPase_HisIE_like"/>
    <property type="match status" value="1"/>
</dbReference>
<dbReference type="NCBIfam" id="NF001611">
    <property type="entry name" value="PRK00400.1-3"/>
    <property type="match status" value="1"/>
</dbReference>
<evidence type="ECO:0000256" key="3">
    <source>
        <dbReference type="ARBA" id="ARBA00005204"/>
    </source>
</evidence>
<dbReference type="PANTHER" id="PTHR42945:SF9">
    <property type="entry name" value="HISTIDINE BIOSYNTHESIS BIFUNCTIONAL PROTEIN HISIE"/>
    <property type="match status" value="1"/>
</dbReference>
<dbReference type="Proteomes" id="UP000033115">
    <property type="component" value="Chromosome"/>
</dbReference>
<keyword evidence="12" id="KW-1185">Reference proteome</keyword>
<keyword evidence="5 10" id="KW-0028">Amino-acid biosynthesis</keyword>
<evidence type="ECO:0000256" key="5">
    <source>
        <dbReference type="ARBA" id="ARBA00022605"/>
    </source>
</evidence>
<dbReference type="InterPro" id="IPR008179">
    <property type="entry name" value="HisE"/>
</dbReference>
<evidence type="ECO:0000256" key="9">
    <source>
        <dbReference type="ARBA" id="ARBA00023102"/>
    </source>
</evidence>
<keyword evidence="9 10" id="KW-0368">Histidine biosynthesis</keyword>
<comment type="catalytic activity">
    <reaction evidence="1 10">
        <text>1-(5-phospho-beta-D-ribosyl)-ATP + H2O = 1-(5-phospho-beta-D-ribosyl)-5'-AMP + diphosphate + H(+)</text>
        <dbReference type="Rhea" id="RHEA:22828"/>
        <dbReference type="ChEBI" id="CHEBI:15377"/>
        <dbReference type="ChEBI" id="CHEBI:15378"/>
        <dbReference type="ChEBI" id="CHEBI:33019"/>
        <dbReference type="ChEBI" id="CHEBI:59457"/>
        <dbReference type="ChEBI" id="CHEBI:73183"/>
        <dbReference type="EC" id="3.6.1.31"/>
    </reaction>
</comment>
<dbReference type="SUPFAM" id="SSF101386">
    <property type="entry name" value="all-alpha NTP pyrophosphatases"/>
    <property type="match status" value="1"/>
</dbReference>
<protein>
    <recommendedName>
        <fullName evidence="10">Phosphoribosyl-ATP pyrophosphatase</fullName>
        <shortName evidence="10">PRA-PH</shortName>
        <ecNumber evidence="10">3.6.1.31</ecNumber>
    </recommendedName>
</protein>
<evidence type="ECO:0000313" key="12">
    <source>
        <dbReference type="Proteomes" id="UP000033115"/>
    </source>
</evidence>
<dbReference type="RefSeq" id="WP_029161399.1">
    <property type="nucleotide sequence ID" value="NZ_CP009933.1"/>
</dbReference>
<dbReference type="InterPro" id="IPR021130">
    <property type="entry name" value="PRib-ATP_PPHydrolase-like"/>
</dbReference>
<evidence type="ECO:0000256" key="7">
    <source>
        <dbReference type="ARBA" id="ARBA00022801"/>
    </source>
</evidence>